<evidence type="ECO:0000256" key="1">
    <source>
        <dbReference type="ARBA" id="ARBA00009981"/>
    </source>
</evidence>
<dbReference type="AlphaFoldDB" id="A0A0G1VI72"/>
<gene>
    <name evidence="2" type="ORF">UY40_C0003G0010</name>
</gene>
<comment type="caution">
    <text evidence="2">The sequence shown here is derived from an EMBL/GenBank/DDBJ whole genome shotgun (WGS) entry which is preliminary data.</text>
</comment>
<dbReference type="EMBL" id="LCPW01000003">
    <property type="protein sequence ID" value="KKW06121.1"/>
    <property type="molecule type" value="Genomic_DNA"/>
</dbReference>
<reference evidence="2 3" key="1">
    <citation type="journal article" date="2015" name="Nature">
        <title>rRNA introns, odd ribosomes, and small enigmatic genomes across a large radiation of phyla.</title>
        <authorList>
            <person name="Brown C.T."/>
            <person name="Hug L.A."/>
            <person name="Thomas B.C."/>
            <person name="Sharon I."/>
            <person name="Castelle C.J."/>
            <person name="Singh A."/>
            <person name="Wilkins M.J."/>
            <person name="Williams K.H."/>
            <person name="Banfield J.F."/>
        </authorList>
    </citation>
    <scope>NUCLEOTIDE SEQUENCE [LARGE SCALE GENOMIC DNA]</scope>
</reference>
<dbReference type="STRING" id="1618342.UY40_C0003G0010"/>
<proteinExistence type="inferred from homology"/>
<organism evidence="2 3">
    <name type="scientific">candidate division CPR1 bacterium GW2011_GWC1_49_13</name>
    <dbReference type="NCBI Taxonomy" id="1618342"/>
    <lineage>
        <taxon>Bacteria</taxon>
        <taxon>candidate division CPR1</taxon>
    </lineage>
</organism>
<comment type="similarity">
    <text evidence="1">Belongs to the phD/YefM antitoxin family.</text>
</comment>
<evidence type="ECO:0000313" key="2">
    <source>
        <dbReference type="EMBL" id="KKW06121.1"/>
    </source>
</evidence>
<evidence type="ECO:0000313" key="3">
    <source>
        <dbReference type="Proteomes" id="UP000034119"/>
    </source>
</evidence>
<dbReference type="InterPro" id="IPR036165">
    <property type="entry name" value="YefM-like_sf"/>
</dbReference>
<accession>A0A0G1VI72</accession>
<dbReference type="SUPFAM" id="SSF143120">
    <property type="entry name" value="YefM-like"/>
    <property type="match status" value="1"/>
</dbReference>
<name>A0A0G1VI72_9BACT</name>
<dbReference type="Proteomes" id="UP000034119">
    <property type="component" value="Unassembled WGS sequence"/>
</dbReference>
<protein>
    <submittedName>
        <fullName evidence="2">Uncharacterized protein</fullName>
    </submittedName>
</protein>
<sequence length="70" mass="8001">MNIIGLKELRENVDTYITEVKKGKTFLVIKRSKPIFKIIPPDEEELWETVADFTKISKSGISADELLAHL</sequence>